<dbReference type="InterPro" id="IPR036388">
    <property type="entry name" value="WH-like_DNA-bd_sf"/>
</dbReference>
<dbReference type="EMBL" id="FOIS01000005">
    <property type="protein sequence ID" value="SEW30319.1"/>
    <property type="molecule type" value="Genomic_DNA"/>
</dbReference>
<gene>
    <name evidence="6" type="ORF">SAMN05216285_3835</name>
</gene>
<keyword evidence="1" id="KW-0805">Transcription regulation</keyword>
<evidence type="ECO:0000313" key="6">
    <source>
        <dbReference type="EMBL" id="SEW30319.1"/>
    </source>
</evidence>
<keyword evidence="2" id="KW-0238">DNA-binding</keyword>
<proteinExistence type="predicted"/>
<dbReference type="InterPro" id="IPR050707">
    <property type="entry name" value="HTH_MetabolicPath_Reg"/>
</dbReference>
<dbReference type="SUPFAM" id="SSF55781">
    <property type="entry name" value="GAF domain-like"/>
    <property type="match status" value="1"/>
</dbReference>
<sequence>MVQTDANETGQLSSVRRAFNILELIDENDGIGASELAEKEDIPKSTAYIYLKTLSKTGFVTNDEGTYRLSLRFLEFGGRIRQKQNLFQIAKEEVEALSERTGEVASLGVEENGQRVLLYKSEGADAIYDKIPTGERTNLHWTALGKAILAFLPPERVDSIIEKHGLPKLTEKTITTRSELLEELEIIRNQNHSIEDEERRTGMRSIGAPIRSEDGSILGSISLTGPKSKFDDDLIKSVLVDELQNSVNVIEIKHQHY</sequence>
<dbReference type="InterPro" id="IPR014757">
    <property type="entry name" value="Tscrpt_reg_IclR_C"/>
</dbReference>
<dbReference type="Proteomes" id="UP000183275">
    <property type="component" value="Unassembled WGS sequence"/>
</dbReference>
<accession>A0A1I0QSF9</accession>
<evidence type="ECO:0000256" key="2">
    <source>
        <dbReference type="ARBA" id="ARBA00023125"/>
    </source>
</evidence>
<dbReference type="PANTHER" id="PTHR30136">
    <property type="entry name" value="HELIX-TURN-HELIX TRANSCRIPTIONAL REGULATOR, ICLR FAMILY"/>
    <property type="match status" value="1"/>
</dbReference>
<dbReference type="InterPro" id="IPR036390">
    <property type="entry name" value="WH_DNA-bd_sf"/>
</dbReference>
<keyword evidence="7" id="KW-1185">Reference proteome</keyword>
<dbReference type="RefSeq" id="WP_049989142.1">
    <property type="nucleotide sequence ID" value="NZ_FOIS01000005.1"/>
</dbReference>
<evidence type="ECO:0000256" key="3">
    <source>
        <dbReference type="ARBA" id="ARBA00023163"/>
    </source>
</evidence>
<reference evidence="7" key="1">
    <citation type="submission" date="2016-10" db="EMBL/GenBank/DDBJ databases">
        <authorList>
            <person name="Varghese N."/>
        </authorList>
    </citation>
    <scope>NUCLEOTIDE SEQUENCE [LARGE SCALE GENOMIC DNA]</scope>
    <source>
        <strain evidence="7">CGMCC 1.12284</strain>
    </source>
</reference>
<name>A0A1I0QSF9_9EURY</name>
<dbReference type="GO" id="GO:0045892">
    <property type="term" value="P:negative regulation of DNA-templated transcription"/>
    <property type="evidence" value="ECO:0007669"/>
    <property type="project" value="TreeGrafter"/>
</dbReference>
<dbReference type="Pfam" id="PF09339">
    <property type="entry name" value="HTH_IclR"/>
    <property type="match status" value="1"/>
</dbReference>
<dbReference type="PROSITE" id="PS51078">
    <property type="entry name" value="ICLR_ED"/>
    <property type="match status" value="1"/>
</dbReference>
<dbReference type="OrthoDB" id="14763at2157"/>
<evidence type="ECO:0000313" key="7">
    <source>
        <dbReference type="Proteomes" id="UP000183275"/>
    </source>
</evidence>
<dbReference type="PANTHER" id="PTHR30136:SF35">
    <property type="entry name" value="HTH-TYPE TRANSCRIPTIONAL REGULATOR RV1719"/>
    <property type="match status" value="1"/>
</dbReference>
<dbReference type="Gene3D" id="1.10.10.10">
    <property type="entry name" value="Winged helix-like DNA-binding domain superfamily/Winged helix DNA-binding domain"/>
    <property type="match status" value="1"/>
</dbReference>
<dbReference type="SMART" id="SM00346">
    <property type="entry name" value="HTH_ICLR"/>
    <property type="match status" value="1"/>
</dbReference>
<dbReference type="Gene3D" id="3.30.450.40">
    <property type="match status" value="1"/>
</dbReference>
<dbReference type="PROSITE" id="PS51077">
    <property type="entry name" value="HTH_ICLR"/>
    <property type="match status" value="1"/>
</dbReference>
<feature type="domain" description="IclR-ED" evidence="5">
    <location>
        <begin position="72"/>
        <end position="256"/>
    </location>
</feature>
<evidence type="ECO:0000259" key="5">
    <source>
        <dbReference type="PROSITE" id="PS51078"/>
    </source>
</evidence>
<evidence type="ECO:0000256" key="1">
    <source>
        <dbReference type="ARBA" id="ARBA00023015"/>
    </source>
</evidence>
<dbReference type="InterPro" id="IPR029016">
    <property type="entry name" value="GAF-like_dom_sf"/>
</dbReference>
<dbReference type="GO" id="GO:0003677">
    <property type="term" value="F:DNA binding"/>
    <property type="evidence" value="ECO:0007669"/>
    <property type="project" value="UniProtKB-KW"/>
</dbReference>
<evidence type="ECO:0000259" key="4">
    <source>
        <dbReference type="PROSITE" id="PS51077"/>
    </source>
</evidence>
<protein>
    <submittedName>
        <fullName evidence="6">Transcriptional regulator, IclR family</fullName>
    </submittedName>
</protein>
<keyword evidence="3" id="KW-0804">Transcription</keyword>
<dbReference type="InterPro" id="IPR005471">
    <property type="entry name" value="Tscrpt_reg_IclR_N"/>
</dbReference>
<dbReference type="AlphaFoldDB" id="A0A1I0QSF9"/>
<dbReference type="SUPFAM" id="SSF46785">
    <property type="entry name" value="Winged helix' DNA-binding domain"/>
    <property type="match status" value="1"/>
</dbReference>
<dbReference type="GO" id="GO:0003700">
    <property type="term" value="F:DNA-binding transcription factor activity"/>
    <property type="evidence" value="ECO:0007669"/>
    <property type="project" value="TreeGrafter"/>
</dbReference>
<dbReference type="Pfam" id="PF01614">
    <property type="entry name" value="IclR_C"/>
    <property type="match status" value="1"/>
</dbReference>
<feature type="domain" description="HTH iclR-type" evidence="4">
    <location>
        <begin position="12"/>
        <end position="71"/>
    </location>
</feature>
<organism evidence="6 7">
    <name type="scientific">Natrinema salifodinae</name>
    <dbReference type="NCBI Taxonomy" id="1202768"/>
    <lineage>
        <taxon>Archaea</taxon>
        <taxon>Methanobacteriati</taxon>
        <taxon>Methanobacteriota</taxon>
        <taxon>Stenosarchaea group</taxon>
        <taxon>Halobacteria</taxon>
        <taxon>Halobacteriales</taxon>
        <taxon>Natrialbaceae</taxon>
        <taxon>Natrinema</taxon>
    </lineage>
</organism>